<dbReference type="AlphaFoldDB" id="A0A240UDN0"/>
<dbReference type="Proteomes" id="UP000194440">
    <property type="component" value="Chromosome"/>
</dbReference>
<dbReference type="PANTHER" id="PTHR43298:SF2">
    <property type="entry name" value="FMN_FAD EXPORTER YEEO-RELATED"/>
    <property type="match status" value="1"/>
</dbReference>
<keyword evidence="1" id="KW-0813">Transport</keyword>
<feature type="transmembrane region" description="Helical" evidence="2">
    <location>
        <begin position="228"/>
        <end position="259"/>
    </location>
</feature>
<feature type="transmembrane region" description="Helical" evidence="2">
    <location>
        <begin position="343"/>
        <end position="362"/>
    </location>
</feature>
<protein>
    <submittedName>
        <fullName evidence="3">MATE family efflux transporter</fullName>
    </submittedName>
</protein>
<keyword evidence="2" id="KW-0472">Membrane</keyword>
<evidence type="ECO:0000256" key="1">
    <source>
        <dbReference type="ARBA" id="ARBA00022448"/>
    </source>
</evidence>
<feature type="transmembrane region" description="Helical" evidence="2">
    <location>
        <begin position="418"/>
        <end position="441"/>
    </location>
</feature>
<dbReference type="InterPro" id="IPR050222">
    <property type="entry name" value="MATE_MdtK"/>
</dbReference>
<accession>A0A240UDN0</accession>
<sequence>MSESSTISRHALTVLTGQLAVMAFGVTDTIVAGRHGESSLAALSVGSAIFISVYVALMGIFQALLPVWAEQRGARNPGAIGKSLRQALYLCAAASAAGMLILLSPGPLLRWTEVPQALRTEVGQYLAVLALALPPALLFRLYSTLNQAIGRPQLVTWLQVGSLFIKLPLSVWFTFGGAGLPAQGAVGCAWATLVVNVSVLALAFWLLRTQDLYTPLRIWQRMERPHWPTILGFARLGVPAGLAILVEVTSFTLMALFIARQGTVTTAAHQIAANVAAVLYMVPLSLAIATSARVSYWLGAGNDARARSVVFIGFRLSALMGIALAAILLIANEALPSLYSSSAAVVTITSGLLLWVAAYHAADAMQTLCIFVLRSYRITIAPLAVYCILLWGAGLGGGYMLAYHGLGPWAPMASPAPFWAASALALAITAGLFVLMLWVAIRPAARDGAAGWRER</sequence>
<gene>
    <name evidence="3" type="ORF">CBP36_12805</name>
</gene>
<keyword evidence="4" id="KW-1185">Reference proteome</keyword>
<proteinExistence type="predicted"/>
<evidence type="ECO:0000313" key="3">
    <source>
        <dbReference type="EMBL" id="ART59597.1"/>
    </source>
</evidence>
<feature type="transmembrane region" description="Helical" evidence="2">
    <location>
        <begin position="309"/>
        <end position="331"/>
    </location>
</feature>
<dbReference type="GO" id="GO:0005886">
    <property type="term" value="C:plasma membrane"/>
    <property type="evidence" value="ECO:0007669"/>
    <property type="project" value="TreeGrafter"/>
</dbReference>
<dbReference type="Pfam" id="PF01554">
    <property type="entry name" value="MatE"/>
    <property type="match status" value="2"/>
</dbReference>
<dbReference type="KEGG" id="acis:CBP35_06115"/>
<dbReference type="InterPro" id="IPR002528">
    <property type="entry name" value="MATE_fam"/>
</dbReference>
<evidence type="ECO:0000256" key="2">
    <source>
        <dbReference type="SAM" id="Phobius"/>
    </source>
</evidence>
<dbReference type="NCBIfam" id="TIGR00797">
    <property type="entry name" value="matE"/>
    <property type="match status" value="1"/>
</dbReference>
<feature type="transmembrane region" description="Helical" evidence="2">
    <location>
        <begin position="86"/>
        <end position="104"/>
    </location>
</feature>
<keyword evidence="2" id="KW-1133">Transmembrane helix</keyword>
<dbReference type="GO" id="GO:0015297">
    <property type="term" value="F:antiporter activity"/>
    <property type="evidence" value="ECO:0007669"/>
    <property type="project" value="InterPro"/>
</dbReference>
<dbReference type="PANTHER" id="PTHR43298">
    <property type="entry name" value="MULTIDRUG RESISTANCE PROTEIN NORM-RELATED"/>
    <property type="match status" value="1"/>
</dbReference>
<feature type="transmembrane region" description="Helical" evidence="2">
    <location>
        <begin position="41"/>
        <end position="65"/>
    </location>
</feature>
<dbReference type="EMBL" id="CP021366">
    <property type="protein sequence ID" value="ART59597.1"/>
    <property type="molecule type" value="Genomic_DNA"/>
</dbReference>
<name>A0A240UDN0_9BURK</name>
<feature type="transmembrane region" description="Helical" evidence="2">
    <location>
        <begin position="154"/>
        <end position="175"/>
    </location>
</feature>
<dbReference type="KEGG" id="acip:CBP36_12805"/>
<feature type="transmembrane region" description="Helical" evidence="2">
    <location>
        <begin position="383"/>
        <end position="406"/>
    </location>
</feature>
<feature type="transmembrane region" description="Helical" evidence="2">
    <location>
        <begin position="271"/>
        <end position="289"/>
    </location>
</feature>
<dbReference type="OrthoDB" id="9780160at2"/>
<feature type="transmembrane region" description="Helical" evidence="2">
    <location>
        <begin position="124"/>
        <end position="142"/>
    </location>
</feature>
<reference evidence="3" key="1">
    <citation type="submission" date="2017-05" db="EMBL/GenBank/DDBJ databases">
        <title>Polyphasic characterization of four soil-derived phenanthrene-degrading Acidovorax strains and proposal of Acidovorax phenanthrenivorans sp. nov.</title>
        <authorList>
            <person name="Singleton D."/>
            <person name="Lee J."/>
            <person name="Dickey A.N."/>
            <person name="Stroud A."/>
            <person name="Scholl E.H."/>
            <person name="Wright F.A."/>
            <person name="Aitken M.D."/>
        </authorList>
    </citation>
    <scope>NUCLEOTIDE SEQUENCE</scope>
    <source>
        <strain evidence="3">P4</strain>
    </source>
</reference>
<feature type="transmembrane region" description="Helical" evidence="2">
    <location>
        <begin position="181"/>
        <end position="207"/>
    </location>
</feature>
<keyword evidence="2" id="KW-0812">Transmembrane</keyword>
<organism evidence="3 4">
    <name type="scientific">Acidovorax carolinensis</name>
    <dbReference type="NCBI Taxonomy" id="553814"/>
    <lineage>
        <taxon>Bacteria</taxon>
        <taxon>Pseudomonadati</taxon>
        <taxon>Pseudomonadota</taxon>
        <taxon>Betaproteobacteria</taxon>
        <taxon>Burkholderiales</taxon>
        <taxon>Comamonadaceae</taxon>
        <taxon>Acidovorax</taxon>
    </lineage>
</organism>
<evidence type="ECO:0000313" key="4">
    <source>
        <dbReference type="Proteomes" id="UP000194440"/>
    </source>
</evidence>
<dbReference type="RefSeq" id="WP_086927699.1">
    <property type="nucleotide sequence ID" value="NZ_CP021362.1"/>
</dbReference>
<dbReference type="GO" id="GO:0042910">
    <property type="term" value="F:xenobiotic transmembrane transporter activity"/>
    <property type="evidence" value="ECO:0007669"/>
    <property type="project" value="InterPro"/>
</dbReference>